<dbReference type="Gene3D" id="2.70.70.10">
    <property type="entry name" value="Glucose Permease (Domain IIA)"/>
    <property type="match status" value="1"/>
</dbReference>
<dbReference type="RefSeq" id="WP_320501379.1">
    <property type="nucleotide sequence ID" value="NZ_JAXCLX010000002.1"/>
</dbReference>
<dbReference type="SUPFAM" id="SSF51261">
    <property type="entry name" value="Duplicated hybrid motif"/>
    <property type="match status" value="1"/>
</dbReference>
<dbReference type="Pfam" id="PF01551">
    <property type="entry name" value="Peptidase_M23"/>
    <property type="match status" value="1"/>
</dbReference>
<name>A0ABU5E0B6_9PROT</name>
<dbReference type="InterPro" id="IPR050570">
    <property type="entry name" value="Cell_wall_metabolism_enzyme"/>
</dbReference>
<sequence length="268" mass="28482">MNWRALLALVLAVCTTPALALDLKGHLEPGGFAVGQVEPGATVLLGDDPVMVGADGTFVIGFGRDQGSDVQLTVIHADGKPEQQVIAIAPRAYEIQRIDKLDQNMVTPDPATEARIKSDQAKVKAARATPSDRRDFLSQFIWPAKGPISGVYGSQRILNGTPKAPHFGTDIAAPEGSPIVAPAAGQVRFAETDLYLTGGTVIIDHGFGIYSSYLHMSRVDVKPGQMVLQGETIGAVGKTGRATGPHLHWGLNWNETRLDPALLVPPMP</sequence>
<dbReference type="CDD" id="cd12797">
    <property type="entry name" value="M23_peptidase"/>
    <property type="match status" value="1"/>
</dbReference>
<keyword evidence="3" id="KW-0378">Hydrolase</keyword>
<protein>
    <submittedName>
        <fullName evidence="3">M23 family metallopeptidase</fullName>
        <ecNumber evidence="3">3.4.24.-</ecNumber>
    </submittedName>
</protein>
<dbReference type="EMBL" id="JAXCLX010000002">
    <property type="protein sequence ID" value="MDY0872908.1"/>
    <property type="molecule type" value="Genomic_DNA"/>
</dbReference>
<dbReference type="GO" id="GO:0016787">
    <property type="term" value="F:hydrolase activity"/>
    <property type="evidence" value="ECO:0007669"/>
    <property type="project" value="UniProtKB-KW"/>
</dbReference>
<feature type="chain" id="PRO_5045451292" evidence="1">
    <location>
        <begin position="21"/>
        <end position="268"/>
    </location>
</feature>
<feature type="signal peptide" evidence="1">
    <location>
        <begin position="1"/>
        <end position="20"/>
    </location>
</feature>
<feature type="domain" description="M23ase beta-sheet core" evidence="2">
    <location>
        <begin position="165"/>
        <end position="260"/>
    </location>
</feature>
<dbReference type="EC" id="3.4.24.-" evidence="3"/>
<evidence type="ECO:0000313" key="3">
    <source>
        <dbReference type="EMBL" id="MDY0872908.1"/>
    </source>
</evidence>
<keyword evidence="4" id="KW-1185">Reference proteome</keyword>
<dbReference type="PANTHER" id="PTHR21666:SF285">
    <property type="entry name" value="M23 FAMILY METALLOPEPTIDASE"/>
    <property type="match status" value="1"/>
</dbReference>
<dbReference type="PANTHER" id="PTHR21666">
    <property type="entry name" value="PEPTIDASE-RELATED"/>
    <property type="match status" value="1"/>
</dbReference>
<organism evidence="3 4">
    <name type="scientific">Dongia rigui</name>
    <dbReference type="NCBI Taxonomy" id="940149"/>
    <lineage>
        <taxon>Bacteria</taxon>
        <taxon>Pseudomonadati</taxon>
        <taxon>Pseudomonadota</taxon>
        <taxon>Alphaproteobacteria</taxon>
        <taxon>Rhodospirillales</taxon>
        <taxon>Dongiaceae</taxon>
        <taxon>Dongia</taxon>
    </lineage>
</organism>
<dbReference type="InterPro" id="IPR011055">
    <property type="entry name" value="Dup_hybrid_motif"/>
</dbReference>
<dbReference type="Proteomes" id="UP001271769">
    <property type="component" value="Unassembled WGS sequence"/>
</dbReference>
<dbReference type="InterPro" id="IPR016047">
    <property type="entry name" value="M23ase_b-sheet_dom"/>
</dbReference>
<evidence type="ECO:0000256" key="1">
    <source>
        <dbReference type="SAM" id="SignalP"/>
    </source>
</evidence>
<reference evidence="3 4" key="1">
    <citation type="journal article" date="2013" name="Antonie Van Leeuwenhoek">
        <title>Dongia rigui sp. nov., isolated from freshwater of a large wetland in Korea.</title>
        <authorList>
            <person name="Baik K.S."/>
            <person name="Hwang Y.M."/>
            <person name="Choi J.S."/>
            <person name="Kwon J."/>
            <person name="Seong C.N."/>
        </authorList>
    </citation>
    <scope>NUCLEOTIDE SEQUENCE [LARGE SCALE GENOMIC DNA]</scope>
    <source>
        <strain evidence="3 4">04SU4-P</strain>
    </source>
</reference>
<accession>A0ABU5E0B6</accession>
<evidence type="ECO:0000313" key="4">
    <source>
        <dbReference type="Proteomes" id="UP001271769"/>
    </source>
</evidence>
<gene>
    <name evidence="3" type="ORF">SMD31_13280</name>
</gene>
<proteinExistence type="predicted"/>
<comment type="caution">
    <text evidence="3">The sequence shown here is derived from an EMBL/GenBank/DDBJ whole genome shotgun (WGS) entry which is preliminary data.</text>
</comment>
<keyword evidence="1" id="KW-0732">Signal</keyword>
<evidence type="ECO:0000259" key="2">
    <source>
        <dbReference type="Pfam" id="PF01551"/>
    </source>
</evidence>